<gene>
    <name evidence="1" type="ORF">Poly51_46630</name>
</gene>
<proteinExistence type="predicted"/>
<organism evidence="1 2">
    <name type="scientific">Rubripirellula tenax</name>
    <dbReference type="NCBI Taxonomy" id="2528015"/>
    <lineage>
        <taxon>Bacteria</taxon>
        <taxon>Pseudomonadati</taxon>
        <taxon>Planctomycetota</taxon>
        <taxon>Planctomycetia</taxon>
        <taxon>Pirellulales</taxon>
        <taxon>Pirellulaceae</taxon>
        <taxon>Rubripirellula</taxon>
    </lineage>
</organism>
<dbReference type="Proteomes" id="UP000318288">
    <property type="component" value="Unassembled WGS sequence"/>
</dbReference>
<accession>A0A5C6EJS3</accession>
<name>A0A5C6EJS3_9BACT</name>
<reference evidence="1 2" key="1">
    <citation type="submission" date="2019-02" db="EMBL/GenBank/DDBJ databases">
        <title>Deep-cultivation of Planctomycetes and their phenomic and genomic characterization uncovers novel biology.</title>
        <authorList>
            <person name="Wiegand S."/>
            <person name="Jogler M."/>
            <person name="Boedeker C."/>
            <person name="Pinto D."/>
            <person name="Vollmers J."/>
            <person name="Rivas-Marin E."/>
            <person name="Kohn T."/>
            <person name="Peeters S.H."/>
            <person name="Heuer A."/>
            <person name="Rast P."/>
            <person name="Oberbeckmann S."/>
            <person name="Bunk B."/>
            <person name="Jeske O."/>
            <person name="Meyerdierks A."/>
            <person name="Storesund J.E."/>
            <person name="Kallscheuer N."/>
            <person name="Luecker S."/>
            <person name="Lage O.M."/>
            <person name="Pohl T."/>
            <person name="Merkel B.J."/>
            <person name="Hornburger P."/>
            <person name="Mueller R.-W."/>
            <person name="Bruemmer F."/>
            <person name="Labrenz M."/>
            <person name="Spormann A.M."/>
            <person name="Op Den Camp H."/>
            <person name="Overmann J."/>
            <person name="Amann R."/>
            <person name="Jetten M.S.M."/>
            <person name="Mascher T."/>
            <person name="Medema M.H."/>
            <person name="Devos D.P."/>
            <person name="Kaster A.-K."/>
            <person name="Ovreas L."/>
            <person name="Rohde M."/>
            <person name="Galperin M.Y."/>
            <person name="Jogler C."/>
        </authorList>
    </citation>
    <scope>NUCLEOTIDE SEQUENCE [LARGE SCALE GENOMIC DNA]</scope>
    <source>
        <strain evidence="1 2">Poly51</strain>
    </source>
</reference>
<comment type="caution">
    <text evidence="1">The sequence shown here is derived from an EMBL/GenBank/DDBJ whole genome shotgun (WGS) entry which is preliminary data.</text>
</comment>
<dbReference type="AlphaFoldDB" id="A0A5C6EJS3"/>
<dbReference type="EMBL" id="SJPW01000006">
    <property type="protein sequence ID" value="TWU48760.1"/>
    <property type="molecule type" value="Genomic_DNA"/>
</dbReference>
<evidence type="ECO:0000313" key="1">
    <source>
        <dbReference type="EMBL" id="TWU48760.1"/>
    </source>
</evidence>
<keyword evidence="2" id="KW-1185">Reference proteome</keyword>
<sequence>MLSYHVMPYPPDWTIRATATHYHPLGLADNQARIATTSIARPPIRFGKRNVC</sequence>
<protein>
    <submittedName>
        <fullName evidence="1">Uncharacterized protein</fullName>
    </submittedName>
</protein>
<evidence type="ECO:0000313" key="2">
    <source>
        <dbReference type="Proteomes" id="UP000318288"/>
    </source>
</evidence>